<evidence type="ECO:0000313" key="11">
    <source>
        <dbReference type="Proteomes" id="UP000076420"/>
    </source>
</evidence>
<comment type="caution">
    <text evidence="9">Lacks conserved residue(s) required for the propagation of feature annotation.</text>
</comment>
<evidence type="ECO:0000313" key="10">
    <source>
        <dbReference type="EnsemblMetazoa" id="BGLB009793-PB"/>
    </source>
</evidence>
<reference evidence="10" key="1">
    <citation type="submission" date="2020-05" db="UniProtKB">
        <authorList>
            <consortium name="EnsemblMetazoa"/>
        </authorList>
    </citation>
    <scope>IDENTIFICATION</scope>
    <source>
        <strain evidence="10">BB02</strain>
    </source>
</reference>
<feature type="transmembrane region" description="Helical" evidence="9">
    <location>
        <begin position="34"/>
        <end position="52"/>
    </location>
</feature>
<dbReference type="PROSITE" id="PS51013">
    <property type="entry name" value="PANNEXIN"/>
    <property type="match status" value="1"/>
</dbReference>
<keyword evidence="4 9" id="KW-0812">Transmembrane</keyword>
<dbReference type="PANTHER" id="PTHR11893">
    <property type="entry name" value="INNEXIN"/>
    <property type="match status" value="1"/>
</dbReference>
<evidence type="ECO:0000256" key="9">
    <source>
        <dbReference type="RuleBase" id="RU010713"/>
    </source>
</evidence>
<dbReference type="GO" id="GO:0005921">
    <property type="term" value="C:gap junction"/>
    <property type="evidence" value="ECO:0007669"/>
    <property type="project" value="UniProtKB-UniRule"/>
</dbReference>
<gene>
    <name evidence="9" type="primary">inx</name>
    <name evidence="10" type="synonym">106072393</name>
</gene>
<evidence type="ECO:0000256" key="5">
    <source>
        <dbReference type="ARBA" id="ARBA00022989"/>
    </source>
</evidence>
<proteinExistence type="inferred from homology"/>
<evidence type="ECO:0000256" key="4">
    <source>
        <dbReference type="ARBA" id="ARBA00022692"/>
    </source>
</evidence>
<evidence type="ECO:0000256" key="7">
    <source>
        <dbReference type="ARBA" id="ARBA00023136"/>
    </source>
</evidence>
<keyword evidence="6 9" id="KW-0406">Ion transport</keyword>
<feature type="transmembrane region" description="Helical" evidence="9">
    <location>
        <begin position="244"/>
        <end position="266"/>
    </location>
</feature>
<dbReference type="Pfam" id="PF00876">
    <property type="entry name" value="Innexin"/>
    <property type="match status" value="1"/>
</dbReference>
<evidence type="ECO:0000256" key="3">
    <source>
        <dbReference type="ARBA" id="ARBA00022475"/>
    </source>
</evidence>
<keyword evidence="5 9" id="KW-1133">Transmembrane helix</keyword>
<evidence type="ECO:0000256" key="1">
    <source>
        <dbReference type="ARBA" id="ARBA00004651"/>
    </source>
</evidence>
<evidence type="ECO:0000256" key="6">
    <source>
        <dbReference type="ARBA" id="ARBA00023065"/>
    </source>
</evidence>
<organism evidence="10 11">
    <name type="scientific">Biomphalaria glabrata</name>
    <name type="common">Bloodfluke planorb</name>
    <name type="synonym">Freshwater snail</name>
    <dbReference type="NCBI Taxonomy" id="6526"/>
    <lineage>
        <taxon>Eukaryota</taxon>
        <taxon>Metazoa</taxon>
        <taxon>Spiralia</taxon>
        <taxon>Lophotrochozoa</taxon>
        <taxon>Mollusca</taxon>
        <taxon>Gastropoda</taxon>
        <taxon>Heterobranchia</taxon>
        <taxon>Euthyneura</taxon>
        <taxon>Panpulmonata</taxon>
        <taxon>Hygrophila</taxon>
        <taxon>Lymnaeoidea</taxon>
        <taxon>Planorbidae</taxon>
        <taxon>Biomphalaria</taxon>
    </lineage>
</organism>
<dbReference type="AlphaFoldDB" id="A0A2C9JXW5"/>
<keyword evidence="8 9" id="KW-0407">Ion channel</keyword>
<comment type="function">
    <text evidence="9">Structural component of the gap junctions.</text>
</comment>
<dbReference type="Proteomes" id="UP000076420">
    <property type="component" value="Unassembled WGS sequence"/>
</dbReference>
<dbReference type="GO" id="GO:0034220">
    <property type="term" value="P:monoatomic ion transmembrane transport"/>
    <property type="evidence" value="ECO:0007669"/>
    <property type="project" value="UniProtKB-KW"/>
</dbReference>
<keyword evidence="7 9" id="KW-0472">Membrane</keyword>
<comment type="similarity">
    <text evidence="9">Belongs to the pannexin family.</text>
</comment>
<dbReference type="EnsemblMetazoa" id="BGLB009793-RB">
    <property type="protein sequence ID" value="BGLB009793-PB"/>
    <property type="gene ID" value="BGLB009793"/>
</dbReference>
<dbReference type="PANTHER" id="PTHR11893:SF36">
    <property type="entry name" value="INNEXIN-5"/>
    <property type="match status" value="1"/>
</dbReference>
<dbReference type="GO" id="GO:0005886">
    <property type="term" value="C:plasma membrane"/>
    <property type="evidence" value="ECO:0007669"/>
    <property type="project" value="UniProtKB-SubCell"/>
</dbReference>
<evidence type="ECO:0000256" key="2">
    <source>
        <dbReference type="ARBA" id="ARBA00022448"/>
    </source>
</evidence>
<protein>
    <recommendedName>
        <fullName evidence="9">Innexin</fullName>
    </recommendedName>
</protein>
<dbReference type="VEuPathDB" id="VectorBase:BGLAX_034760"/>
<dbReference type="VEuPathDB" id="VectorBase:BGLB009793"/>
<keyword evidence="3" id="KW-1003">Cell membrane</keyword>
<comment type="subcellular location">
    <subcellularLocation>
        <location evidence="1 9">Cell membrane</location>
        <topology evidence="1 9">Multi-pass membrane protein</topology>
    </subcellularLocation>
</comment>
<sequence>MVLPGIPSMDSLINRAANVVLKPPIKNDDFVDRLHYFVTVAILTCFVVGTGLQVGDDQTYNLTCFVVGTGLQEYVGSPINCWPPKDYHYDSYHDHINSYCWTHSLRYPKYETETAVNQTRGGGFLDLTQPQPILGFGTTFYRWVTLVFIVQACLFKIPQFIWTNLSGSSSADIKKIRDLVLQSQNATTPADRKLKLDETVAYFEDWITGHKSYRFRLIGKHTSKVLTVLFCLGKKSGSYLSSLYLCYKIMNIVNVFGNIFLLTVFLDLNYWKYGLVVLNSVINSGDWQDPFNFPRVLLCDFVVEGSSESASGSPVVFQIQCSMTLNQLLVKVFVLEWFWLVFLLFITIVNLVLWSVRIKPPCSTIFFIKSYIKTVDSYPMLDIGIATMIAGTKTQFAQKNLQRDFIEKYLRSDGVFILRFLELNSDRALVADIVKTLWNRYHVMQKSAVSSNMTLNTEMTKYGSSVELDITKTNATVDDVTDGSNEEITKDVEDKNVEL</sequence>
<accession>A0A2C9JXW5</accession>
<dbReference type="PRINTS" id="PR01262">
    <property type="entry name" value="INNEXIN"/>
</dbReference>
<dbReference type="GO" id="GO:0005243">
    <property type="term" value="F:gap junction channel activity"/>
    <property type="evidence" value="ECO:0007669"/>
    <property type="project" value="TreeGrafter"/>
</dbReference>
<evidence type="ECO:0000256" key="8">
    <source>
        <dbReference type="ARBA" id="ARBA00023303"/>
    </source>
</evidence>
<feature type="transmembrane region" description="Helical" evidence="9">
    <location>
        <begin position="337"/>
        <end position="356"/>
    </location>
</feature>
<dbReference type="InterPro" id="IPR000990">
    <property type="entry name" value="Innexin"/>
</dbReference>
<keyword evidence="2 9" id="KW-0813">Transport</keyword>
<name>A0A2C9JXW5_BIOGL</name>